<accession>A0ABV4UFM7</accession>
<keyword evidence="3" id="KW-1185">Reference proteome</keyword>
<evidence type="ECO:0000313" key="2">
    <source>
        <dbReference type="EMBL" id="MFA9950058.1"/>
    </source>
</evidence>
<name>A0ABV4UFM7_9RHOO</name>
<evidence type="ECO:0008006" key="4">
    <source>
        <dbReference type="Google" id="ProtNLM"/>
    </source>
</evidence>
<reference evidence="3" key="1">
    <citation type="submission" date="2024-06" db="EMBL/GenBank/DDBJ databases">
        <title>Radixoralia hellwigii gen. nov., sp nov., isolated from a root canal in the human oral cavity.</title>
        <authorList>
            <person name="Bartsch S."/>
            <person name="Wittmer A."/>
            <person name="Schulz A.-K."/>
            <person name="Neumann-Schaal M."/>
            <person name="Wolf J."/>
            <person name="Gronow S."/>
            <person name="Tennert C."/>
            <person name="Haecker G."/>
            <person name="Cieplik F."/>
            <person name="Al-Ahmad A."/>
        </authorList>
    </citation>
    <scope>NUCLEOTIDE SEQUENCE [LARGE SCALE GENOMIC DNA]</scope>
    <source>
        <strain evidence="3">Wk13</strain>
    </source>
</reference>
<feature type="transmembrane region" description="Helical" evidence="1">
    <location>
        <begin position="59"/>
        <end position="78"/>
    </location>
</feature>
<dbReference type="RefSeq" id="WP_418891143.1">
    <property type="nucleotide sequence ID" value="NZ_JBEUWX010000002.1"/>
</dbReference>
<keyword evidence="1" id="KW-1133">Transmembrane helix</keyword>
<keyword evidence="1" id="KW-0812">Transmembrane</keyword>
<protein>
    <recommendedName>
        <fullName evidence="4">Succinate dehydrogenase</fullName>
    </recommendedName>
</protein>
<organism evidence="2 3">
    <name type="scientific">Dentiradicibacter hellwigii</name>
    <dbReference type="NCBI Taxonomy" id="3149053"/>
    <lineage>
        <taxon>Bacteria</taxon>
        <taxon>Pseudomonadati</taxon>
        <taxon>Pseudomonadota</taxon>
        <taxon>Betaproteobacteria</taxon>
        <taxon>Rhodocyclales</taxon>
        <taxon>Rhodocyclaceae</taxon>
        <taxon>Dentiradicibacter</taxon>
    </lineage>
</organism>
<dbReference type="EMBL" id="JBEUWX010000002">
    <property type="protein sequence ID" value="MFA9950058.1"/>
    <property type="molecule type" value="Genomic_DNA"/>
</dbReference>
<sequence length="80" mass="9306">MDKSNLLAFSTAFIYIILCCLIKLISFEGSWGGFLIFLLAIPFSFLSIIISKYTGGETLFILLNSFWWYFLVKILYLFKK</sequence>
<keyword evidence="1" id="KW-0472">Membrane</keyword>
<feature type="transmembrane region" description="Helical" evidence="1">
    <location>
        <begin position="6"/>
        <end position="25"/>
    </location>
</feature>
<comment type="caution">
    <text evidence="2">The sequence shown here is derived from an EMBL/GenBank/DDBJ whole genome shotgun (WGS) entry which is preliminary data.</text>
</comment>
<feature type="transmembrane region" description="Helical" evidence="1">
    <location>
        <begin position="32"/>
        <end position="53"/>
    </location>
</feature>
<proteinExistence type="predicted"/>
<dbReference type="Proteomes" id="UP001574673">
    <property type="component" value="Unassembled WGS sequence"/>
</dbReference>
<evidence type="ECO:0000256" key="1">
    <source>
        <dbReference type="SAM" id="Phobius"/>
    </source>
</evidence>
<gene>
    <name evidence="2" type="ORF">ABCS64_06965</name>
</gene>
<evidence type="ECO:0000313" key="3">
    <source>
        <dbReference type="Proteomes" id="UP001574673"/>
    </source>
</evidence>